<name>A0A8T9BIQ8_9HELO</name>
<evidence type="ECO:0000313" key="8">
    <source>
        <dbReference type="Proteomes" id="UP000469559"/>
    </source>
</evidence>
<organism evidence="7 8">
    <name type="scientific">Lachnellula arida</name>
    <dbReference type="NCBI Taxonomy" id="1316785"/>
    <lineage>
        <taxon>Eukaryota</taxon>
        <taxon>Fungi</taxon>
        <taxon>Dikarya</taxon>
        <taxon>Ascomycota</taxon>
        <taxon>Pezizomycotina</taxon>
        <taxon>Leotiomycetes</taxon>
        <taxon>Helotiales</taxon>
        <taxon>Lachnaceae</taxon>
        <taxon>Lachnellula</taxon>
    </lineage>
</organism>
<dbReference type="OrthoDB" id="408954at2759"/>
<feature type="domain" description="Fatty acid hydroxylase" evidence="6">
    <location>
        <begin position="173"/>
        <end position="307"/>
    </location>
</feature>
<dbReference type="EMBL" id="QGMF01000075">
    <property type="protein sequence ID" value="TVY19990.1"/>
    <property type="molecule type" value="Genomic_DNA"/>
</dbReference>
<dbReference type="GO" id="GO:0008610">
    <property type="term" value="P:lipid biosynthetic process"/>
    <property type="evidence" value="ECO:0007669"/>
    <property type="project" value="InterPro"/>
</dbReference>
<dbReference type="InterPro" id="IPR050307">
    <property type="entry name" value="Sterol_Desaturase_Related"/>
</dbReference>
<keyword evidence="3 5" id="KW-1133">Transmembrane helix</keyword>
<keyword evidence="8" id="KW-1185">Reference proteome</keyword>
<evidence type="ECO:0000256" key="1">
    <source>
        <dbReference type="ARBA" id="ARBA00004370"/>
    </source>
</evidence>
<feature type="transmembrane region" description="Helical" evidence="5">
    <location>
        <begin position="20"/>
        <end position="39"/>
    </location>
</feature>
<dbReference type="Pfam" id="PF04116">
    <property type="entry name" value="FA_hydroxylase"/>
    <property type="match status" value="1"/>
</dbReference>
<dbReference type="GO" id="GO:0016491">
    <property type="term" value="F:oxidoreductase activity"/>
    <property type="evidence" value="ECO:0007669"/>
    <property type="project" value="InterPro"/>
</dbReference>
<keyword evidence="4 5" id="KW-0472">Membrane</keyword>
<comment type="subcellular location">
    <subcellularLocation>
        <location evidence="1">Membrane</location>
    </subcellularLocation>
</comment>
<gene>
    <name evidence="7" type="primary">SBH2</name>
    <name evidence="7" type="ORF">LARI1_G003210</name>
</gene>
<dbReference type="InterPro" id="IPR006694">
    <property type="entry name" value="Fatty_acid_hydroxylase"/>
</dbReference>
<dbReference type="PANTHER" id="PTHR11863">
    <property type="entry name" value="STEROL DESATURASE"/>
    <property type="match status" value="1"/>
</dbReference>
<dbReference type="Proteomes" id="UP000469559">
    <property type="component" value="Unassembled WGS sequence"/>
</dbReference>
<evidence type="ECO:0000256" key="3">
    <source>
        <dbReference type="ARBA" id="ARBA00022989"/>
    </source>
</evidence>
<evidence type="ECO:0000259" key="6">
    <source>
        <dbReference type="Pfam" id="PF04116"/>
    </source>
</evidence>
<feature type="transmembrane region" description="Helical" evidence="5">
    <location>
        <begin position="162"/>
        <end position="180"/>
    </location>
</feature>
<evidence type="ECO:0000256" key="2">
    <source>
        <dbReference type="ARBA" id="ARBA00022692"/>
    </source>
</evidence>
<evidence type="ECO:0000313" key="7">
    <source>
        <dbReference type="EMBL" id="TVY19990.1"/>
    </source>
</evidence>
<proteinExistence type="predicted"/>
<accession>A0A8T9BIQ8</accession>
<keyword evidence="2 5" id="KW-0812">Transmembrane</keyword>
<reference evidence="7 8" key="1">
    <citation type="submission" date="2018-05" db="EMBL/GenBank/DDBJ databases">
        <title>Whole genome sequencing for identification of molecular markers to develop diagnostic detection tools for the regulated plant pathogen Lachnellula willkommii.</title>
        <authorList>
            <person name="Giroux E."/>
            <person name="Bilodeau G."/>
        </authorList>
    </citation>
    <scope>NUCLEOTIDE SEQUENCE [LARGE SCALE GENOMIC DNA]</scope>
    <source>
        <strain evidence="7 8">CBS 203.66</strain>
    </source>
</reference>
<dbReference type="GO" id="GO:0005506">
    <property type="term" value="F:iron ion binding"/>
    <property type="evidence" value="ECO:0007669"/>
    <property type="project" value="InterPro"/>
</dbReference>
<sequence length="359" mass="41552">MSYTTSPTIFPAPRENILPFIADWHLPYLVPALVYWILAESLKKDRASKKDVIKMALFQQATQITLGYLTADDKEVFYPHVYHVERLVQKINAAQLFLTGVFCNPSSGPFSAPSKAIAICPNLHYSNTTATSFGFLLPQQTVYDPVPAGSQHTQWQWLASQLIYWVLIPTFQFLFALILADTFQYFMHRAMHTRWLYKNIHYLHHDVYVPYAYGAYYNHPLESIPIDSIGYPLGLWLAGMNNRQAALFGALWTFKSVIDHCGYDFPWNPCNIICPDSVIFHDLHHQSWGLKYNFSVYMDFWDRWFGTRWDARDVRARDKYRRSIEAAEKAVEKDRTAKGEKAVSTALSDIRTTALSRRI</sequence>
<evidence type="ECO:0000256" key="4">
    <source>
        <dbReference type="ARBA" id="ARBA00023136"/>
    </source>
</evidence>
<comment type="caution">
    <text evidence="7">The sequence shown here is derived from an EMBL/GenBank/DDBJ whole genome shotgun (WGS) entry which is preliminary data.</text>
</comment>
<dbReference type="GO" id="GO:0016020">
    <property type="term" value="C:membrane"/>
    <property type="evidence" value="ECO:0007669"/>
    <property type="project" value="UniProtKB-SubCell"/>
</dbReference>
<dbReference type="AlphaFoldDB" id="A0A8T9BIQ8"/>
<evidence type="ECO:0000256" key="5">
    <source>
        <dbReference type="SAM" id="Phobius"/>
    </source>
</evidence>
<protein>
    <submittedName>
        <fullName evidence="7">Sphinganine C4-monooxygenase 2</fullName>
    </submittedName>
</protein>